<keyword evidence="15" id="KW-1185">Reference proteome</keyword>
<keyword evidence="12" id="KW-0472">Membrane</keyword>
<evidence type="ECO:0000256" key="12">
    <source>
        <dbReference type="ARBA" id="ARBA00023136"/>
    </source>
</evidence>
<name>A0ABU1IIT8_9BACL</name>
<comment type="caution">
    <text evidence="14">The sequence shown here is derived from an EMBL/GenBank/DDBJ whole genome shotgun (WGS) entry which is preliminary data.</text>
</comment>
<keyword evidence="5" id="KW-0808">Transferase</keyword>
<keyword evidence="4" id="KW-1003">Cell membrane</keyword>
<keyword evidence="6" id="KW-0812">Transmembrane</keyword>
<dbReference type="InterPro" id="IPR036890">
    <property type="entry name" value="HATPase_C_sf"/>
</dbReference>
<proteinExistence type="predicted"/>
<evidence type="ECO:0000256" key="6">
    <source>
        <dbReference type="ARBA" id="ARBA00022692"/>
    </source>
</evidence>
<dbReference type="InterPro" id="IPR004358">
    <property type="entry name" value="Sig_transdc_His_kin-like_C"/>
</dbReference>
<evidence type="ECO:0000256" key="8">
    <source>
        <dbReference type="ARBA" id="ARBA00022777"/>
    </source>
</evidence>
<dbReference type="Gene3D" id="3.30.565.10">
    <property type="entry name" value="Histidine kinase-like ATPase, C-terminal domain"/>
    <property type="match status" value="1"/>
</dbReference>
<dbReference type="Proteomes" id="UP001185012">
    <property type="component" value="Unassembled WGS sequence"/>
</dbReference>
<accession>A0ABU1IIT8</accession>
<protein>
    <recommendedName>
        <fullName evidence="3">histidine kinase</fullName>
        <ecNumber evidence="3">2.7.13.3</ecNumber>
    </recommendedName>
</protein>
<keyword evidence="8 14" id="KW-0418">Kinase</keyword>
<sequence>MRVKETATVESDAKWLTFMVNQLVTNAVKYSSGTGETVTFSSYHRGKNQVLEIRDHGVGIPKQDRDRVFDPYYTGENGRRFSESTGMGLYLVREVCERLGHGVELDSEKGKGTTVRLVFFTPSSR</sequence>
<evidence type="ECO:0000256" key="9">
    <source>
        <dbReference type="ARBA" id="ARBA00022840"/>
    </source>
</evidence>
<evidence type="ECO:0000313" key="15">
    <source>
        <dbReference type="Proteomes" id="UP001185012"/>
    </source>
</evidence>
<keyword evidence="10" id="KW-1133">Transmembrane helix</keyword>
<comment type="subcellular location">
    <subcellularLocation>
        <location evidence="2">Cell membrane</location>
        <topology evidence="2">Multi-pass membrane protein</topology>
    </subcellularLocation>
</comment>
<reference evidence="14 15" key="1">
    <citation type="submission" date="2023-07" db="EMBL/GenBank/DDBJ databases">
        <title>Genomic Encyclopedia of Type Strains, Phase IV (KMG-IV): sequencing the most valuable type-strain genomes for metagenomic binning, comparative biology and taxonomic classification.</title>
        <authorList>
            <person name="Goeker M."/>
        </authorList>
    </citation>
    <scope>NUCLEOTIDE SEQUENCE [LARGE SCALE GENOMIC DNA]</scope>
    <source>
        <strain evidence="14 15">DSM 45903</strain>
    </source>
</reference>
<dbReference type="SMART" id="SM00387">
    <property type="entry name" value="HATPase_c"/>
    <property type="match status" value="1"/>
</dbReference>
<dbReference type="PROSITE" id="PS50109">
    <property type="entry name" value="HIS_KIN"/>
    <property type="match status" value="1"/>
</dbReference>
<evidence type="ECO:0000256" key="11">
    <source>
        <dbReference type="ARBA" id="ARBA00023012"/>
    </source>
</evidence>
<evidence type="ECO:0000313" key="14">
    <source>
        <dbReference type="EMBL" id="MDR6224467.1"/>
    </source>
</evidence>
<comment type="catalytic activity">
    <reaction evidence="1">
        <text>ATP + protein L-histidine = ADP + protein N-phospho-L-histidine.</text>
        <dbReference type="EC" id="2.7.13.3"/>
    </reaction>
</comment>
<gene>
    <name evidence="14" type="ORF">JOE21_000455</name>
</gene>
<keyword evidence="11" id="KW-0902">Two-component regulatory system</keyword>
<dbReference type="GO" id="GO:0016301">
    <property type="term" value="F:kinase activity"/>
    <property type="evidence" value="ECO:0007669"/>
    <property type="project" value="UniProtKB-KW"/>
</dbReference>
<evidence type="ECO:0000256" key="10">
    <source>
        <dbReference type="ARBA" id="ARBA00022989"/>
    </source>
</evidence>
<dbReference type="InterPro" id="IPR005467">
    <property type="entry name" value="His_kinase_dom"/>
</dbReference>
<organism evidence="14 15">
    <name type="scientific">Desmospora profundinema</name>
    <dbReference type="NCBI Taxonomy" id="1571184"/>
    <lineage>
        <taxon>Bacteria</taxon>
        <taxon>Bacillati</taxon>
        <taxon>Bacillota</taxon>
        <taxon>Bacilli</taxon>
        <taxon>Bacillales</taxon>
        <taxon>Thermoactinomycetaceae</taxon>
        <taxon>Desmospora</taxon>
    </lineage>
</organism>
<dbReference type="InterPro" id="IPR050351">
    <property type="entry name" value="BphY/WalK/GraS-like"/>
</dbReference>
<keyword evidence="9" id="KW-0067">ATP-binding</keyword>
<evidence type="ECO:0000256" key="5">
    <source>
        <dbReference type="ARBA" id="ARBA00022679"/>
    </source>
</evidence>
<evidence type="ECO:0000256" key="2">
    <source>
        <dbReference type="ARBA" id="ARBA00004651"/>
    </source>
</evidence>
<dbReference type="PRINTS" id="PR00344">
    <property type="entry name" value="BCTRLSENSOR"/>
</dbReference>
<evidence type="ECO:0000259" key="13">
    <source>
        <dbReference type="PROSITE" id="PS50109"/>
    </source>
</evidence>
<dbReference type="PANTHER" id="PTHR45453:SF2">
    <property type="entry name" value="HISTIDINE KINASE"/>
    <property type="match status" value="1"/>
</dbReference>
<dbReference type="EC" id="2.7.13.3" evidence="3"/>
<dbReference type="SUPFAM" id="SSF55874">
    <property type="entry name" value="ATPase domain of HSP90 chaperone/DNA topoisomerase II/histidine kinase"/>
    <property type="match status" value="1"/>
</dbReference>
<dbReference type="InterPro" id="IPR003594">
    <property type="entry name" value="HATPase_dom"/>
</dbReference>
<evidence type="ECO:0000256" key="1">
    <source>
        <dbReference type="ARBA" id="ARBA00000085"/>
    </source>
</evidence>
<dbReference type="PANTHER" id="PTHR45453">
    <property type="entry name" value="PHOSPHATE REGULON SENSOR PROTEIN PHOR"/>
    <property type="match status" value="1"/>
</dbReference>
<evidence type="ECO:0000256" key="7">
    <source>
        <dbReference type="ARBA" id="ARBA00022741"/>
    </source>
</evidence>
<keyword evidence="7" id="KW-0547">Nucleotide-binding</keyword>
<dbReference type="Pfam" id="PF02518">
    <property type="entry name" value="HATPase_c"/>
    <property type="match status" value="1"/>
</dbReference>
<feature type="domain" description="Histidine kinase" evidence="13">
    <location>
        <begin position="1"/>
        <end position="123"/>
    </location>
</feature>
<evidence type="ECO:0000256" key="3">
    <source>
        <dbReference type="ARBA" id="ARBA00012438"/>
    </source>
</evidence>
<evidence type="ECO:0000256" key="4">
    <source>
        <dbReference type="ARBA" id="ARBA00022475"/>
    </source>
</evidence>
<dbReference type="EMBL" id="JAVDQG010000001">
    <property type="protein sequence ID" value="MDR6224467.1"/>
    <property type="molecule type" value="Genomic_DNA"/>
</dbReference>